<dbReference type="PRINTS" id="PR00081">
    <property type="entry name" value="GDHRDH"/>
</dbReference>
<dbReference type="GO" id="GO:0016491">
    <property type="term" value="F:oxidoreductase activity"/>
    <property type="evidence" value="ECO:0007669"/>
    <property type="project" value="UniProtKB-KW"/>
</dbReference>
<evidence type="ECO:0000313" key="4">
    <source>
        <dbReference type="Proteomes" id="UP000015241"/>
    </source>
</evidence>
<name>S8DXV9_FOMSC</name>
<dbReference type="InterPro" id="IPR051019">
    <property type="entry name" value="VLCFA-Steroid_DH"/>
</dbReference>
<protein>
    <submittedName>
        <fullName evidence="3">NAD-binding protein</fullName>
    </submittedName>
</protein>
<dbReference type="InParanoid" id="S8DXV9"/>
<dbReference type="EMBL" id="KE504196">
    <property type="protein sequence ID" value="EPS95968.1"/>
    <property type="molecule type" value="Genomic_DNA"/>
</dbReference>
<organism evidence="3 4">
    <name type="scientific">Fomitopsis schrenkii</name>
    <name type="common">Brown rot fungus</name>
    <dbReference type="NCBI Taxonomy" id="2126942"/>
    <lineage>
        <taxon>Eukaryota</taxon>
        <taxon>Fungi</taxon>
        <taxon>Dikarya</taxon>
        <taxon>Basidiomycota</taxon>
        <taxon>Agaricomycotina</taxon>
        <taxon>Agaricomycetes</taxon>
        <taxon>Polyporales</taxon>
        <taxon>Fomitopsis</taxon>
    </lineage>
</organism>
<dbReference type="PANTHER" id="PTHR43899:SF13">
    <property type="entry name" value="RH59310P"/>
    <property type="match status" value="1"/>
</dbReference>
<evidence type="ECO:0000313" key="3">
    <source>
        <dbReference type="EMBL" id="EPS95968.1"/>
    </source>
</evidence>
<dbReference type="OrthoDB" id="47007at2759"/>
<evidence type="ECO:0000256" key="2">
    <source>
        <dbReference type="ARBA" id="ARBA00023002"/>
    </source>
</evidence>
<dbReference type="eggNOG" id="KOG1014">
    <property type="taxonomic scope" value="Eukaryota"/>
</dbReference>
<proteinExistence type="inferred from homology"/>
<dbReference type="GO" id="GO:0005783">
    <property type="term" value="C:endoplasmic reticulum"/>
    <property type="evidence" value="ECO:0007669"/>
    <property type="project" value="TreeGrafter"/>
</dbReference>
<comment type="similarity">
    <text evidence="1">Belongs to the short-chain dehydrogenases/reductases (SDR) family.</text>
</comment>
<sequence length="320" mass="34918">MSSALGNVFDVIPVPPRALTVFCGLYAAYQARRLLDFVWFYCLRPSSVHRYIHGPPAYALVTGASDGIGKSVARELYDCGFNLVLHGRNEEKLRKVADEIRARGNRDVHYFIADASNPDHDFAELMKPFCDLNITVVLHNVGGSSIAEDGIDSFTDTGLAGIVHQNAMFPLLLTRALLPQLRTSARHGPVIAQFVGSVTADITPPRLVAYSASKAFVRALARALDNDEQLWGAPSGVHFACVTVGEVQSNSHKARASLVCPTADRFARAVVLRIGCGRRLYTPWMPHAVLNWVTGLLPEQMLDKTVADAMHNTAAKAKQV</sequence>
<dbReference type="SUPFAM" id="SSF51735">
    <property type="entry name" value="NAD(P)-binding Rossmann-fold domains"/>
    <property type="match status" value="1"/>
</dbReference>
<dbReference type="PANTHER" id="PTHR43899">
    <property type="entry name" value="RH59310P"/>
    <property type="match status" value="1"/>
</dbReference>
<dbReference type="Proteomes" id="UP000015241">
    <property type="component" value="Unassembled WGS sequence"/>
</dbReference>
<keyword evidence="4" id="KW-1185">Reference proteome</keyword>
<dbReference type="InterPro" id="IPR036291">
    <property type="entry name" value="NAD(P)-bd_dom_sf"/>
</dbReference>
<dbReference type="AlphaFoldDB" id="S8DXV9"/>
<dbReference type="STRING" id="743788.S8DXV9"/>
<dbReference type="Gene3D" id="3.40.50.720">
    <property type="entry name" value="NAD(P)-binding Rossmann-like Domain"/>
    <property type="match status" value="1"/>
</dbReference>
<dbReference type="InterPro" id="IPR002347">
    <property type="entry name" value="SDR_fam"/>
</dbReference>
<evidence type="ECO:0000256" key="1">
    <source>
        <dbReference type="ARBA" id="ARBA00006484"/>
    </source>
</evidence>
<reference evidence="3 4" key="1">
    <citation type="journal article" date="2012" name="Science">
        <title>The Paleozoic origin of enzymatic lignin decomposition reconstructed from 31 fungal genomes.</title>
        <authorList>
            <person name="Floudas D."/>
            <person name="Binder M."/>
            <person name="Riley R."/>
            <person name="Barry K."/>
            <person name="Blanchette R.A."/>
            <person name="Henrissat B."/>
            <person name="Martinez A.T."/>
            <person name="Otillar R."/>
            <person name="Spatafora J.W."/>
            <person name="Yadav J.S."/>
            <person name="Aerts A."/>
            <person name="Benoit I."/>
            <person name="Boyd A."/>
            <person name="Carlson A."/>
            <person name="Copeland A."/>
            <person name="Coutinho P.M."/>
            <person name="de Vries R.P."/>
            <person name="Ferreira P."/>
            <person name="Findley K."/>
            <person name="Foster B."/>
            <person name="Gaskell J."/>
            <person name="Glotzer D."/>
            <person name="Gorecki P."/>
            <person name="Heitman J."/>
            <person name="Hesse C."/>
            <person name="Hori C."/>
            <person name="Igarashi K."/>
            <person name="Jurgens J.A."/>
            <person name="Kallen N."/>
            <person name="Kersten P."/>
            <person name="Kohler A."/>
            <person name="Kuees U."/>
            <person name="Kumar T.K.A."/>
            <person name="Kuo A."/>
            <person name="LaButti K."/>
            <person name="Larrondo L.F."/>
            <person name="Lindquist E."/>
            <person name="Ling A."/>
            <person name="Lombard V."/>
            <person name="Lucas S."/>
            <person name="Lundell T."/>
            <person name="Martin R."/>
            <person name="McLaughlin D.J."/>
            <person name="Morgenstern I."/>
            <person name="Morin E."/>
            <person name="Murat C."/>
            <person name="Nagy L.G."/>
            <person name="Nolan M."/>
            <person name="Ohm R.A."/>
            <person name="Patyshakuliyeva A."/>
            <person name="Rokas A."/>
            <person name="Ruiz-Duenas F.J."/>
            <person name="Sabat G."/>
            <person name="Salamov A."/>
            <person name="Samejima M."/>
            <person name="Schmutz J."/>
            <person name="Slot J.C."/>
            <person name="St John F."/>
            <person name="Stenlid J."/>
            <person name="Sun H."/>
            <person name="Sun S."/>
            <person name="Syed K."/>
            <person name="Tsang A."/>
            <person name="Wiebenga A."/>
            <person name="Young D."/>
            <person name="Pisabarro A."/>
            <person name="Eastwood D.C."/>
            <person name="Martin F."/>
            <person name="Cullen D."/>
            <person name="Grigoriev I.V."/>
            <person name="Hibbett D.S."/>
        </authorList>
    </citation>
    <scope>NUCLEOTIDE SEQUENCE</scope>
    <source>
        <strain evidence="4">FP-58527</strain>
    </source>
</reference>
<gene>
    <name evidence="3" type="ORF">FOMPIDRAFT_137299</name>
</gene>
<keyword evidence="2" id="KW-0560">Oxidoreductase</keyword>
<dbReference type="Pfam" id="PF00106">
    <property type="entry name" value="adh_short"/>
    <property type="match status" value="1"/>
</dbReference>
<dbReference type="HOGENOM" id="CLU_010194_38_2_1"/>
<accession>S8DXV9</accession>